<accession>A0A8S0TAR0</accession>
<protein>
    <submittedName>
        <fullName evidence="1">Uncharacterized protein</fullName>
    </submittedName>
</protein>
<evidence type="ECO:0000313" key="2">
    <source>
        <dbReference type="Proteomes" id="UP000594638"/>
    </source>
</evidence>
<feature type="non-terminal residue" evidence="1">
    <location>
        <position position="1"/>
    </location>
</feature>
<comment type="caution">
    <text evidence="1">The sequence shown here is derived from an EMBL/GenBank/DDBJ whole genome shotgun (WGS) entry which is preliminary data.</text>
</comment>
<proteinExistence type="predicted"/>
<evidence type="ECO:0000313" key="1">
    <source>
        <dbReference type="EMBL" id="CAA3001160.1"/>
    </source>
</evidence>
<organism evidence="1 2">
    <name type="scientific">Olea europaea subsp. europaea</name>
    <dbReference type="NCBI Taxonomy" id="158383"/>
    <lineage>
        <taxon>Eukaryota</taxon>
        <taxon>Viridiplantae</taxon>
        <taxon>Streptophyta</taxon>
        <taxon>Embryophyta</taxon>
        <taxon>Tracheophyta</taxon>
        <taxon>Spermatophyta</taxon>
        <taxon>Magnoliopsida</taxon>
        <taxon>eudicotyledons</taxon>
        <taxon>Gunneridae</taxon>
        <taxon>Pentapetalae</taxon>
        <taxon>asterids</taxon>
        <taxon>lamiids</taxon>
        <taxon>Lamiales</taxon>
        <taxon>Oleaceae</taxon>
        <taxon>Oleeae</taxon>
        <taxon>Olea</taxon>
    </lineage>
</organism>
<keyword evidence="2" id="KW-1185">Reference proteome</keyword>
<dbReference type="AlphaFoldDB" id="A0A8S0TAR0"/>
<dbReference type="Proteomes" id="UP000594638">
    <property type="component" value="Unassembled WGS sequence"/>
</dbReference>
<dbReference type="EMBL" id="CACTIH010005739">
    <property type="protein sequence ID" value="CAA3001160.1"/>
    <property type="molecule type" value="Genomic_DNA"/>
</dbReference>
<feature type="non-terminal residue" evidence="1">
    <location>
        <position position="65"/>
    </location>
</feature>
<reference evidence="1 2" key="1">
    <citation type="submission" date="2019-12" db="EMBL/GenBank/DDBJ databases">
        <authorList>
            <person name="Alioto T."/>
            <person name="Alioto T."/>
            <person name="Gomez Garrido J."/>
        </authorList>
    </citation>
    <scope>NUCLEOTIDE SEQUENCE [LARGE SCALE GENOMIC DNA]</scope>
</reference>
<gene>
    <name evidence="1" type="ORF">OLEA9_A063565</name>
</gene>
<dbReference type="Gramene" id="OE9A063565T1">
    <property type="protein sequence ID" value="OE9A063565C1"/>
    <property type="gene ID" value="OE9A063565"/>
</dbReference>
<sequence length="65" mass="6804">GGVLPLLNSGIAKRWQQGAVARSALVTSSPLQHAGCSSSLCSDIAQINEHTASMRNSSPRAVDYH</sequence>
<name>A0A8S0TAR0_OLEEU</name>